<reference evidence="6 7" key="1">
    <citation type="journal article" date="2018" name="Cell">
        <title>The Chara Genome: Secondary Complexity and Implications for Plant Terrestrialization.</title>
        <authorList>
            <person name="Nishiyama T."/>
            <person name="Sakayama H."/>
            <person name="Vries J.D."/>
            <person name="Buschmann H."/>
            <person name="Saint-Marcoux D."/>
            <person name="Ullrich K.K."/>
            <person name="Haas F.B."/>
            <person name="Vanderstraeten L."/>
            <person name="Becker D."/>
            <person name="Lang D."/>
            <person name="Vosolsobe S."/>
            <person name="Rombauts S."/>
            <person name="Wilhelmsson P.K.I."/>
            <person name="Janitza P."/>
            <person name="Kern R."/>
            <person name="Heyl A."/>
            <person name="Rumpler F."/>
            <person name="Villalobos L.I.A.C."/>
            <person name="Clay J.M."/>
            <person name="Skokan R."/>
            <person name="Toyoda A."/>
            <person name="Suzuki Y."/>
            <person name="Kagoshima H."/>
            <person name="Schijlen E."/>
            <person name="Tajeshwar N."/>
            <person name="Catarino B."/>
            <person name="Hetherington A.J."/>
            <person name="Saltykova A."/>
            <person name="Bonnot C."/>
            <person name="Breuninger H."/>
            <person name="Symeonidi A."/>
            <person name="Radhakrishnan G.V."/>
            <person name="Van Nieuwerburgh F."/>
            <person name="Deforce D."/>
            <person name="Chang C."/>
            <person name="Karol K.G."/>
            <person name="Hedrich R."/>
            <person name="Ulvskov P."/>
            <person name="Glockner G."/>
            <person name="Delwiche C.F."/>
            <person name="Petrasek J."/>
            <person name="Van de Peer Y."/>
            <person name="Friml J."/>
            <person name="Beilby M."/>
            <person name="Dolan L."/>
            <person name="Kohara Y."/>
            <person name="Sugano S."/>
            <person name="Fujiyama A."/>
            <person name="Delaux P.-M."/>
            <person name="Quint M."/>
            <person name="TheiBen G."/>
            <person name="Hagemann M."/>
            <person name="Harholt J."/>
            <person name="Dunand C."/>
            <person name="Zachgo S."/>
            <person name="Langdale J."/>
            <person name="Maumus F."/>
            <person name="Straeten D.V.D."/>
            <person name="Gould S.B."/>
            <person name="Rensing S.A."/>
        </authorList>
    </citation>
    <scope>NUCLEOTIDE SEQUENCE [LARGE SCALE GENOMIC DNA]</scope>
    <source>
        <strain evidence="6 7">S276</strain>
    </source>
</reference>
<dbReference type="Proteomes" id="UP000265515">
    <property type="component" value="Unassembled WGS sequence"/>
</dbReference>
<dbReference type="AlphaFoldDB" id="A0A388LNZ8"/>
<dbReference type="GO" id="GO:0005634">
    <property type="term" value="C:nucleus"/>
    <property type="evidence" value="ECO:0007669"/>
    <property type="project" value="UniProtKB-SubCell"/>
</dbReference>
<dbReference type="NCBIfam" id="TIGR02245">
    <property type="entry name" value="HAD_IIID1"/>
    <property type="match status" value="1"/>
</dbReference>
<accession>A0A388LNZ8</accession>
<dbReference type="PANTHER" id="PTHR48493">
    <property type="entry name" value="UBIQUITIN-LIKE DOMAIN-CONTAINING CTD PHOSPHATASE 1"/>
    <property type="match status" value="1"/>
</dbReference>
<evidence type="ECO:0000256" key="4">
    <source>
        <dbReference type="SAM" id="MobiDB-lite"/>
    </source>
</evidence>
<evidence type="ECO:0000256" key="2">
    <source>
        <dbReference type="ARBA" id="ARBA00022801"/>
    </source>
</evidence>
<keyword evidence="2" id="KW-0378">Hydrolase</keyword>
<feature type="compositionally biased region" description="Basic residues" evidence="4">
    <location>
        <begin position="33"/>
        <end position="55"/>
    </location>
</feature>
<dbReference type="Gene3D" id="3.40.50.1000">
    <property type="entry name" value="HAD superfamily/HAD-like"/>
    <property type="match status" value="1"/>
</dbReference>
<organism evidence="6 7">
    <name type="scientific">Chara braunii</name>
    <name type="common">Braun's stonewort</name>
    <dbReference type="NCBI Taxonomy" id="69332"/>
    <lineage>
        <taxon>Eukaryota</taxon>
        <taxon>Viridiplantae</taxon>
        <taxon>Streptophyta</taxon>
        <taxon>Charophyceae</taxon>
        <taxon>Charales</taxon>
        <taxon>Characeae</taxon>
        <taxon>Chara</taxon>
    </lineage>
</organism>
<feature type="domain" description="FCP1 homology" evidence="5">
    <location>
        <begin position="561"/>
        <end position="721"/>
    </location>
</feature>
<dbReference type="InterPro" id="IPR023214">
    <property type="entry name" value="HAD_sf"/>
</dbReference>
<gene>
    <name evidence="6" type="ORF">CBR_g37945</name>
</gene>
<dbReference type="EMBL" id="BFEA01000462">
    <property type="protein sequence ID" value="GBG84070.1"/>
    <property type="molecule type" value="Genomic_DNA"/>
</dbReference>
<proteinExistence type="predicted"/>
<dbReference type="InterPro" id="IPR036412">
    <property type="entry name" value="HAD-like_sf"/>
</dbReference>
<dbReference type="InterPro" id="IPR051658">
    <property type="entry name" value="UBLCP1"/>
</dbReference>
<feature type="region of interest" description="Disordered" evidence="4">
    <location>
        <begin position="26"/>
        <end position="60"/>
    </location>
</feature>
<evidence type="ECO:0000313" key="7">
    <source>
        <dbReference type="Proteomes" id="UP000265515"/>
    </source>
</evidence>
<protein>
    <recommendedName>
        <fullName evidence="5">FCP1 homology domain-containing protein</fullName>
    </recommendedName>
</protein>
<evidence type="ECO:0000256" key="3">
    <source>
        <dbReference type="ARBA" id="ARBA00023242"/>
    </source>
</evidence>
<dbReference type="SMART" id="SM00577">
    <property type="entry name" value="CPDc"/>
    <property type="match status" value="1"/>
</dbReference>
<dbReference type="Gramene" id="GBG84070">
    <property type="protein sequence ID" value="GBG84070"/>
    <property type="gene ID" value="CBR_g37945"/>
</dbReference>
<sequence length="801" mass="91614">MIPLRHGSEADDRAFERHLIHDFSPSLNTCNASKRRGERRKRKPRKGRRERKKSRGAATSIQRAVTFTTGEKGVERSETSLLEWLEREWKINKKKERTLTFGAGQLWIDGLRKIKRNFGLTKVRWKGQVLKLEATRRILESGATVTLQGIARTTTATARNLQELRWLLRKPRMKASLPQCTTHQLVGLYRAAGLLGEKKTKNDLRLSIDKAIRIKTGIRVRKRVTVKVKYDSTVLKQQIRTATEMVVDRRVDDAAIASLIKRKIRVVWKRNKTVGEIIHNQREYANTLKQKCGCRGVSLPRAANGHVLTRFSDLEDVPMFLRNSRNVTCSSAFRDDNYIKSCIKEAALHLPRDRTEITTPNGGFKLEKAVTLEAWEDKRVKKWALRFQGLVLAPIDRNQGDTTIVCPLLYRHAFGKTFTWNVDYESCTMEETEILRLCKRDFMSRGLKETGEWRADGRIGRAYIIPKDKDLERWRPIAPVASDPTGVAQKRAGRALHCLVKRLPKESSFYLNSTQDLATRVGETEGKFVAAGCTQVEGRCYDIKDMFTKIPHETISVLNPPRAGKRLLVLDVDYTIFDHRSTAETPAELQRPYLHEFLTACYAEFDLMIWSATSMKWVEVKMRELGVLSNPDYKITALLDHGAMITVTSNSRVFDCKPLAVIWAKFPEYYHEGNTVMFDDLRRNFVMNPKNGLVIRPFRKAHLNRDNDRELVALTSCQMGYFSIELSLDDCARSYDLWVGWIHIVPKWNRRTKWQDCSLQSSQVNTLADLAVYPTDTPFSQSGCSLIAVGSSASVVGDTDT</sequence>
<dbReference type="SUPFAM" id="SSF56784">
    <property type="entry name" value="HAD-like"/>
    <property type="match status" value="1"/>
</dbReference>
<dbReference type="PANTHER" id="PTHR48493:SF1">
    <property type="entry name" value="UBIQUITIN-LIKE DOMAIN-CONTAINING CTD PHOSPHATASE 1"/>
    <property type="match status" value="1"/>
</dbReference>
<dbReference type="Pfam" id="PF03031">
    <property type="entry name" value="NIF"/>
    <property type="match status" value="1"/>
</dbReference>
<evidence type="ECO:0000259" key="5">
    <source>
        <dbReference type="PROSITE" id="PS50969"/>
    </source>
</evidence>
<dbReference type="GO" id="GO:0004721">
    <property type="term" value="F:phosphoprotein phosphatase activity"/>
    <property type="evidence" value="ECO:0007669"/>
    <property type="project" value="InterPro"/>
</dbReference>
<evidence type="ECO:0000256" key="1">
    <source>
        <dbReference type="ARBA" id="ARBA00004123"/>
    </source>
</evidence>
<dbReference type="GO" id="GO:0090364">
    <property type="term" value="P:regulation of proteasome assembly"/>
    <property type="evidence" value="ECO:0007669"/>
    <property type="project" value="InterPro"/>
</dbReference>
<keyword evidence="3" id="KW-0539">Nucleus</keyword>
<comment type="subcellular location">
    <subcellularLocation>
        <location evidence="1">Nucleus</location>
    </subcellularLocation>
</comment>
<name>A0A388LNZ8_CHABU</name>
<evidence type="ECO:0000313" key="6">
    <source>
        <dbReference type="EMBL" id="GBG84070.1"/>
    </source>
</evidence>
<keyword evidence="7" id="KW-1185">Reference proteome</keyword>
<dbReference type="InterPro" id="IPR011943">
    <property type="entry name" value="HAD-SF_hydro_IIID"/>
</dbReference>
<dbReference type="OrthoDB" id="1711508at2759"/>
<dbReference type="InterPro" id="IPR004274">
    <property type="entry name" value="FCP1_dom"/>
</dbReference>
<dbReference type="PROSITE" id="PS50969">
    <property type="entry name" value="FCP1"/>
    <property type="match status" value="1"/>
</dbReference>
<comment type="caution">
    <text evidence="6">The sequence shown here is derived from an EMBL/GenBank/DDBJ whole genome shotgun (WGS) entry which is preliminary data.</text>
</comment>